<evidence type="ECO:0000256" key="3">
    <source>
        <dbReference type="ARBA" id="ARBA00023274"/>
    </source>
</evidence>
<dbReference type="InterPro" id="IPR050437">
    <property type="entry name" value="Ribos_protein_bS1-like"/>
</dbReference>
<dbReference type="GO" id="GO:0003729">
    <property type="term" value="F:mRNA binding"/>
    <property type="evidence" value="ECO:0007669"/>
    <property type="project" value="TreeGrafter"/>
</dbReference>
<dbReference type="InterPro" id="IPR012340">
    <property type="entry name" value="NA-bd_OB-fold"/>
</dbReference>
<dbReference type="Pfam" id="PF00575">
    <property type="entry name" value="S1"/>
    <property type="match status" value="4"/>
</dbReference>
<evidence type="ECO:0000313" key="7">
    <source>
        <dbReference type="Proteomes" id="UP000316253"/>
    </source>
</evidence>
<dbReference type="PRINTS" id="PR00681">
    <property type="entry name" value="RIBOSOMALS1"/>
</dbReference>
<evidence type="ECO:0000259" key="5">
    <source>
        <dbReference type="PROSITE" id="PS50126"/>
    </source>
</evidence>
<feature type="compositionally biased region" description="Low complexity" evidence="4">
    <location>
        <begin position="393"/>
        <end position="404"/>
    </location>
</feature>
<dbReference type="AlphaFoldDB" id="A0A554JD91"/>
<dbReference type="GO" id="GO:0006412">
    <property type="term" value="P:translation"/>
    <property type="evidence" value="ECO:0007669"/>
    <property type="project" value="TreeGrafter"/>
</dbReference>
<dbReference type="SUPFAM" id="SSF50249">
    <property type="entry name" value="Nucleic acid-binding proteins"/>
    <property type="match status" value="4"/>
</dbReference>
<evidence type="ECO:0000256" key="1">
    <source>
        <dbReference type="ARBA" id="ARBA00006767"/>
    </source>
</evidence>
<name>A0A554JD91_9BACT</name>
<feature type="compositionally biased region" description="Basic and acidic residues" evidence="4">
    <location>
        <begin position="368"/>
        <end position="384"/>
    </location>
</feature>
<dbReference type="Gene3D" id="2.40.50.140">
    <property type="entry name" value="Nucleic acid-binding proteins"/>
    <property type="match status" value="4"/>
</dbReference>
<feature type="domain" description="S1 motif" evidence="5">
    <location>
        <begin position="199"/>
        <end position="265"/>
    </location>
</feature>
<proteinExistence type="inferred from homology"/>
<dbReference type="PANTHER" id="PTHR10724">
    <property type="entry name" value="30S RIBOSOMAL PROTEIN S1"/>
    <property type="match status" value="1"/>
</dbReference>
<feature type="region of interest" description="Disordered" evidence="4">
    <location>
        <begin position="356"/>
        <end position="404"/>
    </location>
</feature>
<feature type="domain" description="S1 motif" evidence="5">
    <location>
        <begin position="282"/>
        <end position="350"/>
    </location>
</feature>
<keyword evidence="3" id="KW-0687">Ribonucleoprotein</keyword>
<dbReference type="PROSITE" id="PS50126">
    <property type="entry name" value="S1"/>
    <property type="match status" value="4"/>
</dbReference>
<feature type="domain" description="S1 motif" evidence="5">
    <location>
        <begin position="108"/>
        <end position="182"/>
    </location>
</feature>
<protein>
    <submittedName>
        <fullName evidence="6">RNA binding S1 protein</fullName>
    </submittedName>
</protein>
<dbReference type="GO" id="GO:0003735">
    <property type="term" value="F:structural constituent of ribosome"/>
    <property type="evidence" value="ECO:0007669"/>
    <property type="project" value="TreeGrafter"/>
</dbReference>
<evidence type="ECO:0000313" key="6">
    <source>
        <dbReference type="EMBL" id="TSC66346.1"/>
    </source>
</evidence>
<feature type="domain" description="S1 motif" evidence="5">
    <location>
        <begin position="26"/>
        <end position="90"/>
    </location>
</feature>
<dbReference type="SMART" id="SM00316">
    <property type="entry name" value="S1"/>
    <property type="match status" value="4"/>
</dbReference>
<evidence type="ECO:0000256" key="4">
    <source>
        <dbReference type="SAM" id="MobiDB-lite"/>
    </source>
</evidence>
<comment type="similarity">
    <text evidence="1">Belongs to the bacterial ribosomal protein bS1 family.</text>
</comment>
<dbReference type="CDD" id="cd04465">
    <property type="entry name" value="S1_RPS1_repeat_ec2_hs2"/>
    <property type="match status" value="1"/>
</dbReference>
<comment type="caution">
    <text evidence="6">The sequence shown here is derived from an EMBL/GenBank/DDBJ whole genome shotgun (WGS) entry which is preliminary data.</text>
</comment>
<reference evidence="6 7" key="1">
    <citation type="submission" date="2017-08" db="EMBL/GenBank/DDBJ databases">
        <title>Mechanisms for carbon and nitrogen cycling indicate functional differentiation within the Candidate Phyla Radiation.</title>
        <authorList>
            <person name="Danczak R.E."/>
            <person name="Johnston M.D."/>
            <person name="Kenah C."/>
            <person name="Slattery M."/>
            <person name="Wrighton K.C."/>
            <person name="Wilkins M.J."/>
        </authorList>
    </citation>
    <scope>NUCLEOTIDE SEQUENCE [LARGE SCALE GENOMIC DNA]</scope>
    <source>
        <strain evidence="6">Gr01-1014_85</strain>
    </source>
</reference>
<gene>
    <name evidence="6" type="ORF">CEO22_130</name>
</gene>
<sequence>MSNTTINQMSDLVESPDFELVPFKAGTSFEVEVLNVNRKRILCDLAGLTLGIIPNREFSHDSATLKAGDKVLAYVLTLENQDGYAVLSLKRADRERIWTTIKEREASGQPVSVKVVDTNRGGLLVDYSGLEGFLPASQLSSNHAKTNDGEREGSLRHLVGLDLNVKILSFDQNTNKLIFSEKAAGDSGIAEKAKSLPVGERMTGDITGVVPFGIFVRVGDVEGLVHISEIAWEKIDNVGDQFKVGDSVEVVVIGIEGSRVSLSMKRLKDDPWQHKAEQFKVGQKINGAVTRITPFGAFVRLDEGLDGLVHVSEMGDKVTDPHTAVTSGEAYDFEILSIEPLQHRISLRLLSSGKAKTQNEDETVVAETKTETKDESKSEAKVEVEAQDETETPEATTEATTEKQ</sequence>
<dbReference type="InterPro" id="IPR035104">
    <property type="entry name" value="Ribosomal_protein_S1-like"/>
</dbReference>
<dbReference type="EMBL" id="VMFD01000009">
    <property type="protein sequence ID" value="TSC66346.1"/>
    <property type="molecule type" value="Genomic_DNA"/>
</dbReference>
<dbReference type="InterPro" id="IPR003029">
    <property type="entry name" value="S1_domain"/>
</dbReference>
<keyword evidence="2" id="KW-0689">Ribosomal protein</keyword>
<accession>A0A554JD91</accession>
<evidence type="ECO:0000256" key="2">
    <source>
        <dbReference type="ARBA" id="ARBA00022980"/>
    </source>
</evidence>
<dbReference type="Proteomes" id="UP000316253">
    <property type="component" value="Unassembled WGS sequence"/>
</dbReference>
<organism evidence="6 7">
    <name type="scientific">Candidatus Berkelbacteria bacterium Gr01-1014_85</name>
    <dbReference type="NCBI Taxonomy" id="2017150"/>
    <lineage>
        <taxon>Bacteria</taxon>
        <taxon>Candidatus Berkelbacteria</taxon>
    </lineage>
</organism>
<dbReference type="PANTHER" id="PTHR10724:SF7">
    <property type="entry name" value="SMALL RIBOSOMAL SUBUNIT PROTEIN BS1C"/>
    <property type="match status" value="1"/>
</dbReference>